<dbReference type="InterPro" id="IPR042197">
    <property type="entry name" value="Apaf_helical"/>
</dbReference>
<dbReference type="GO" id="GO:0006952">
    <property type="term" value="P:defense response"/>
    <property type="evidence" value="ECO:0007669"/>
    <property type="project" value="UniProtKB-KW"/>
</dbReference>
<gene>
    <name evidence="9" type="ORF">LSALG_LOCUS10680</name>
</gene>
<dbReference type="InterPro" id="IPR050905">
    <property type="entry name" value="Plant_NBS-LRR"/>
</dbReference>
<feature type="domain" description="NB-ARC" evidence="7">
    <location>
        <begin position="117"/>
        <end position="285"/>
    </location>
</feature>
<evidence type="ECO:0000313" key="9">
    <source>
        <dbReference type="EMBL" id="CAI9270364.1"/>
    </source>
</evidence>
<dbReference type="EMBL" id="OX465078">
    <property type="protein sequence ID" value="CAI9270364.1"/>
    <property type="molecule type" value="Genomic_DNA"/>
</dbReference>
<keyword evidence="4" id="KW-0611">Plant defense</keyword>
<dbReference type="Proteomes" id="UP001177003">
    <property type="component" value="Chromosome 2"/>
</dbReference>
<dbReference type="SUPFAM" id="SSF52540">
    <property type="entry name" value="P-loop containing nucleoside triphosphate hydrolases"/>
    <property type="match status" value="1"/>
</dbReference>
<evidence type="ECO:0000256" key="2">
    <source>
        <dbReference type="ARBA" id="ARBA00022614"/>
    </source>
</evidence>
<evidence type="ECO:0000256" key="1">
    <source>
        <dbReference type="ARBA" id="ARBA00008894"/>
    </source>
</evidence>
<dbReference type="InterPro" id="IPR057135">
    <property type="entry name" value="At4g27190-like_LRR"/>
</dbReference>
<dbReference type="InterPro" id="IPR032675">
    <property type="entry name" value="LRR_dom_sf"/>
</dbReference>
<keyword evidence="5" id="KW-0067">ATP-binding</keyword>
<dbReference type="Gene3D" id="3.80.10.10">
    <property type="entry name" value="Ribonuclease Inhibitor"/>
    <property type="match status" value="6"/>
</dbReference>
<evidence type="ECO:0000259" key="7">
    <source>
        <dbReference type="Pfam" id="PF00931"/>
    </source>
</evidence>
<protein>
    <recommendedName>
        <fullName evidence="11">Resistance protein candidate</fullName>
    </recommendedName>
</protein>
<dbReference type="Pfam" id="PF00931">
    <property type="entry name" value="NB-ARC"/>
    <property type="match status" value="1"/>
</dbReference>
<reference evidence="9" key="1">
    <citation type="submission" date="2023-04" db="EMBL/GenBank/DDBJ databases">
        <authorList>
            <person name="Vijverberg K."/>
            <person name="Xiong W."/>
            <person name="Schranz E."/>
        </authorList>
    </citation>
    <scope>NUCLEOTIDE SEQUENCE</scope>
</reference>
<dbReference type="SUPFAM" id="SSF52058">
    <property type="entry name" value="L domain-like"/>
    <property type="match status" value="1"/>
</dbReference>
<sequence length="1933" mass="219796">MRGLNATRLGVEEHVNRNISNQLEVPAQVRGWFEEVGKINAKVENFPSDVGSCFNLKVRHGVGKRASKIIEDIDSVMREHSIIIWNDHSIPLGRIDSTKASTSIPSTDHHDEFQSREQTFTEALNALDPNHKSHMIALWGMGGVGKTTMMHRLKKVVKEKKMFNCIVEAVVGEKTDPIAIQSAVADYLGIELNEKTKPARTEKLRKWFVDNSGGKKILVILDDVWQFVDLNDIGLSPLPNQGVDFKVLLTSRDKDVCTEMGAEVNSTFNVKMLIETEAQSLFHQFIEISDDVDPELHNIGVNIVRKCGGLPIAIKTMACTLRGKSKDAWKNALLRLEHYDIENMVNGVFKMSYDNLQDEETKSTFLLCGMYPEDFDIPTEELVRYGWGLKLFKKVYTIGEARTRLNTCIERLIHTNLLMEVDDVRCIKMHDLVRAFVLDMYSKVEHASIVNHSNTLEWHADNMHDSCKRLSLTCKGMSKFPTDLKFPNLSILKLIHEDISLRFPKNFYEEMEKLEVISYDKMKYPLLPSSLQCSVNLRVFHLHKCSLVMFDCSCIGNLSNLEVLSFADSAIDRLPSTIGKLKKLRLLDLTNCYGVRIDNGVLKKLVKLEELYMTVVDRGRKAISLTDDNCKEMAERSKDIYALELEFFENDAQPKNMSFEKLQRFQISVGRYLYGDSIKSRHSYENTLKLVVEKGELLEARMNELFKKTEVLCLSVGDMNDLEDIEVKSSSQPLQSSSFYNLRVLVVSKCAELKHLFTPGVANTLKKLEHLEVYKCDNMEEIIRSRGSEEETITFPKLKFLSLCGLPKLSGLCDNVKIIELPQLMELELDNIPGFTSIYPMKKFETFSLLKEEVLIPKLEKLHVSSMWNLKEIWPCEFNMSEEVKFREIKVSNCDKLVNLFPHKPISLLHHLEELKVKNCGSIESLFNIHLDCVGATGDEYNNSGVRIIKVISCDKLVNLFPHNPMSILHHLEELEVENCGSIESLFNIDLDCAGAIGQEDNSISLRNIKVENLGKLREVWRIKGGDNSRPLVHGFQSVESIRVTKCKRFRNVFTPTTTNFNLGALLEISIDDCGENRGNDESEESSHEQEQIEILSEKETLQEATGSISNLVFPSCLMHSFHNLQKLILKRVKGVEVVFEIESESPTSRELVTTHHNQQQPIILPNLQELVLWEMDNMSHVWKCKNWNKFFTLPKQQSESPFHNLTTINIKYCKNIKYLFSPLMAELFSNLKKVEISMCHGIDEVVSNRDDEDEEMTTSTHTSILFPQLESLTLDRLYNLKCIGGGGAKDEGSNEISFNNTTATTAVLDQFELSEAGGVSWSLCQYAREMRIEFCNALSSVIPCYAAGQMQKLQVLTVMYCDGLKEVFETQLRRSSNKNNKSGAGDEGIPRVNNNVIMLSGLKILEIYGCGGLEHIFTFSALESLRQLQELRVWNCYGMKVIVKKEEDEYGEQQTTTTRTTTKGASSSSSSSSSSKEVVVFPHLRSIELENLRRLEGFFLGMNEFRLPLLDNVTIKECPKMMVFAAGGSTAPQLKYIHTELGRHALDQESGLNFHQTSFQSLYSDTLGPATSEGTTWSFHNLIELDVKYNMDVKKIIPSSELLQLQKLEKIHVEYSDKVEEVFETALEAAGRNGNSGIGFDESSQTTTTTTLFNLRNLREMKLHYLRGLRYIWKSNQWTAFEFPNLTTLYLYRCSRLEHVFTSSMVGSLLQLQELHISNCWNMKEVIVKDADVCLEDKEKESDGKTNKEILVLPRLKSLILKHLPCLKGFSLGTAFEFPKLTRVEISNCDSLEHVFTSSMVGSLLQLQELHISNCWNMKEVIVKDADVSVEEDKEKESDGKTNKEILVLPRLKSLKLQLLQSLKGFSLGKEDFSFPLLDTLEIYKCPAITTFTKGNSATPQLKEIETNFGFFYAAGEKDINSLIKIKQQDFK</sequence>
<dbReference type="PANTHER" id="PTHR33463:SF96">
    <property type="entry name" value="LEUCINE-RICH REPEAT DOMAIN, L DOMAIN-LIKE PROTEIN-RELATED"/>
    <property type="match status" value="1"/>
</dbReference>
<dbReference type="SUPFAM" id="SSF52047">
    <property type="entry name" value="RNI-like"/>
    <property type="match status" value="3"/>
</dbReference>
<feature type="domain" description="Disease resistance protein At4g27190-like leucine-rich repeats" evidence="8">
    <location>
        <begin position="727"/>
        <end position="850"/>
    </location>
</feature>
<keyword evidence="3" id="KW-0677">Repeat</keyword>
<evidence type="ECO:0000256" key="4">
    <source>
        <dbReference type="ARBA" id="ARBA00022821"/>
    </source>
</evidence>
<feature type="domain" description="Disease resistance protein At4g27190-like leucine-rich repeats" evidence="8">
    <location>
        <begin position="945"/>
        <end position="1075"/>
    </location>
</feature>
<evidence type="ECO:0000313" key="10">
    <source>
        <dbReference type="Proteomes" id="UP001177003"/>
    </source>
</evidence>
<feature type="compositionally biased region" description="Low complexity" evidence="6">
    <location>
        <begin position="1456"/>
        <end position="1474"/>
    </location>
</feature>
<keyword evidence="5" id="KW-0547">Nucleotide-binding</keyword>
<feature type="domain" description="Disease resistance protein At4g27190-like leucine-rich repeats" evidence="8">
    <location>
        <begin position="1578"/>
        <end position="1721"/>
    </location>
</feature>
<keyword evidence="10" id="KW-1185">Reference proteome</keyword>
<dbReference type="InterPro" id="IPR027417">
    <property type="entry name" value="P-loop_NTPase"/>
</dbReference>
<proteinExistence type="inferred from homology"/>
<dbReference type="GO" id="GO:0043531">
    <property type="term" value="F:ADP binding"/>
    <property type="evidence" value="ECO:0007669"/>
    <property type="project" value="InterPro"/>
</dbReference>
<feature type="domain" description="Disease resistance protein At4g27190-like leucine-rich repeats" evidence="8">
    <location>
        <begin position="1199"/>
        <end position="1284"/>
    </location>
</feature>
<dbReference type="InterPro" id="IPR002182">
    <property type="entry name" value="NB-ARC"/>
</dbReference>
<dbReference type="Gene3D" id="1.10.8.430">
    <property type="entry name" value="Helical domain of apoptotic protease-activating factors"/>
    <property type="match status" value="1"/>
</dbReference>
<feature type="region of interest" description="Disordered" evidence="6">
    <location>
        <begin position="1449"/>
        <end position="1474"/>
    </location>
</feature>
<dbReference type="InterPro" id="IPR036388">
    <property type="entry name" value="WH-like_DNA-bd_sf"/>
</dbReference>
<dbReference type="Gene3D" id="3.40.50.300">
    <property type="entry name" value="P-loop containing nucleotide triphosphate hydrolases"/>
    <property type="match status" value="1"/>
</dbReference>
<dbReference type="Gene3D" id="1.10.10.10">
    <property type="entry name" value="Winged helix-like DNA-binding domain superfamily/Winged helix DNA-binding domain"/>
    <property type="match status" value="1"/>
</dbReference>
<evidence type="ECO:0008006" key="11">
    <source>
        <dbReference type="Google" id="ProtNLM"/>
    </source>
</evidence>
<evidence type="ECO:0000256" key="6">
    <source>
        <dbReference type="SAM" id="MobiDB-lite"/>
    </source>
</evidence>
<dbReference type="PANTHER" id="PTHR33463">
    <property type="entry name" value="NB-ARC DOMAIN-CONTAINING PROTEIN-RELATED"/>
    <property type="match status" value="1"/>
</dbReference>
<organism evidence="9 10">
    <name type="scientific">Lactuca saligna</name>
    <name type="common">Willowleaf lettuce</name>
    <dbReference type="NCBI Taxonomy" id="75948"/>
    <lineage>
        <taxon>Eukaryota</taxon>
        <taxon>Viridiplantae</taxon>
        <taxon>Streptophyta</taxon>
        <taxon>Embryophyta</taxon>
        <taxon>Tracheophyta</taxon>
        <taxon>Spermatophyta</taxon>
        <taxon>Magnoliopsida</taxon>
        <taxon>eudicotyledons</taxon>
        <taxon>Gunneridae</taxon>
        <taxon>Pentapetalae</taxon>
        <taxon>asterids</taxon>
        <taxon>campanulids</taxon>
        <taxon>Asterales</taxon>
        <taxon>Asteraceae</taxon>
        <taxon>Cichorioideae</taxon>
        <taxon>Cichorieae</taxon>
        <taxon>Lactucinae</taxon>
        <taxon>Lactuca</taxon>
    </lineage>
</organism>
<name>A0AA35V4K6_LACSI</name>
<evidence type="ECO:0000256" key="5">
    <source>
        <dbReference type="ARBA" id="ARBA00022840"/>
    </source>
</evidence>
<feature type="domain" description="Disease resistance protein At4g27190-like leucine-rich repeats" evidence="8">
    <location>
        <begin position="1398"/>
        <end position="1522"/>
    </location>
</feature>
<dbReference type="GO" id="GO:0005524">
    <property type="term" value="F:ATP binding"/>
    <property type="evidence" value="ECO:0007669"/>
    <property type="project" value="UniProtKB-KW"/>
</dbReference>
<evidence type="ECO:0000256" key="3">
    <source>
        <dbReference type="ARBA" id="ARBA00022737"/>
    </source>
</evidence>
<dbReference type="PRINTS" id="PR00364">
    <property type="entry name" value="DISEASERSIST"/>
</dbReference>
<feature type="domain" description="Disease resistance protein At4g27190-like leucine-rich repeats" evidence="8">
    <location>
        <begin position="859"/>
        <end position="930"/>
    </location>
</feature>
<feature type="domain" description="Disease resistance protein At4g27190-like leucine-rich repeats" evidence="8">
    <location>
        <begin position="1106"/>
        <end position="1185"/>
    </location>
</feature>
<keyword evidence="2" id="KW-0433">Leucine-rich repeat</keyword>
<comment type="similarity">
    <text evidence="1">Belongs to the disease resistance NB-LRR family.</text>
</comment>
<dbReference type="Pfam" id="PF23247">
    <property type="entry name" value="LRR_RPS2"/>
    <property type="match status" value="8"/>
</dbReference>
<feature type="domain" description="Disease resistance protein At4g27190-like leucine-rich repeats" evidence="8">
    <location>
        <begin position="1740"/>
        <end position="1816"/>
    </location>
</feature>
<evidence type="ECO:0000259" key="8">
    <source>
        <dbReference type="Pfam" id="PF23247"/>
    </source>
</evidence>
<accession>A0AA35V4K6</accession>